<organism evidence="1 2">
    <name type="scientific">Albula glossodonta</name>
    <name type="common">roundjaw bonefish</name>
    <dbReference type="NCBI Taxonomy" id="121402"/>
    <lineage>
        <taxon>Eukaryota</taxon>
        <taxon>Metazoa</taxon>
        <taxon>Chordata</taxon>
        <taxon>Craniata</taxon>
        <taxon>Vertebrata</taxon>
        <taxon>Euteleostomi</taxon>
        <taxon>Actinopterygii</taxon>
        <taxon>Neopterygii</taxon>
        <taxon>Teleostei</taxon>
        <taxon>Albuliformes</taxon>
        <taxon>Albulidae</taxon>
        <taxon>Albula</taxon>
    </lineage>
</organism>
<evidence type="ECO:0000313" key="2">
    <source>
        <dbReference type="Proteomes" id="UP000824540"/>
    </source>
</evidence>
<dbReference type="EMBL" id="JAFBMS010000102">
    <property type="protein sequence ID" value="KAG9336181.1"/>
    <property type="molecule type" value="Genomic_DNA"/>
</dbReference>
<reference evidence="1" key="1">
    <citation type="thesis" date="2021" institute="BYU ScholarsArchive" country="Provo, UT, USA">
        <title>Applications of and Algorithms for Genome Assembly and Genomic Analyses with an Emphasis on Marine Teleosts.</title>
        <authorList>
            <person name="Pickett B.D."/>
        </authorList>
    </citation>
    <scope>NUCLEOTIDE SEQUENCE</scope>
    <source>
        <strain evidence="1">HI-2016</strain>
    </source>
</reference>
<name>A0A8T2NBM7_9TELE</name>
<sequence>MKSVRNGQSEDTHLYLFKARQASAGKVSEGDHCCIMNTPQIPPHPAPGSHIQLRNRAQSFWGAALSELLSLRHYREQTADTLFP</sequence>
<evidence type="ECO:0000313" key="1">
    <source>
        <dbReference type="EMBL" id="KAG9336181.1"/>
    </source>
</evidence>
<dbReference type="Proteomes" id="UP000824540">
    <property type="component" value="Unassembled WGS sequence"/>
</dbReference>
<accession>A0A8T2NBM7</accession>
<gene>
    <name evidence="1" type="ORF">JZ751_002528</name>
</gene>
<keyword evidence="2" id="KW-1185">Reference proteome</keyword>
<proteinExistence type="predicted"/>
<comment type="caution">
    <text evidence="1">The sequence shown here is derived from an EMBL/GenBank/DDBJ whole genome shotgun (WGS) entry which is preliminary data.</text>
</comment>
<dbReference type="AlphaFoldDB" id="A0A8T2NBM7"/>
<protein>
    <submittedName>
        <fullName evidence="1">Uncharacterized protein</fullName>
    </submittedName>
</protein>